<comment type="similarity">
    <text evidence="7">Belongs to the binding-protein-dependent transport system permease family.</text>
</comment>
<feature type="transmembrane region" description="Helical" evidence="7">
    <location>
        <begin position="244"/>
        <end position="266"/>
    </location>
</feature>
<dbReference type="SUPFAM" id="SSF161098">
    <property type="entry name" value="MetI-like"/>
    <property type="match status" value="1"/>
</dbReference>
<sequence>MTVKWIGKRMMLGILVLFIVSFLSFFIMHAGPGSSAAAYYGGNAQTLTAAEKERISKAFALDRPLIIQYGAWLKETVQGNLGMSAKEGRPVALILGERLPNTLLLFGASMFFIIIGSIWLGMAAGMKPGSLLDRGLSTFSIASSSIPAFWLGILFIYLFAVTLGVLPSSGTRSLGGDGGFVDKMKHLVMPASVVVLTHVGLYARFLQESVKAEIGSYYVMAARANGVEEREIRRGVLRNAFIPYLNYLGVTVPSFFGGSVIVEALFSWAGLGQMLVKSVMAKDYPLLMGGIMLTGLIVVVSLFVIDVLMFMLDPKLRKKELVG</sequence>
<keyword evidence="3" id="KW-1003">Cell membrane</keyword>
<dbReference type="Gene3D" id="1.10.3720.10">
    <property type="entry name" value="MetI-like"/>
    <property type="match status" value="1"/>
</dbReference>
<evidence type="ECO:0000313" key="9">
    <source>
        <dbReference type="EMBL" id="MFC5601818.1"/>
    </source>
</evidence>
<accession>A0ABW0TTV4</accession>
<dbReference type="PANTHER" id="PTHR43163">
    <property type="entry name" value="DIPEPTIDE TRANSPORT SYSTEM PERMEASE PROTEIN DPPB-RELATED"/>
    <property type="match status" value="1"/>
</dbReference>
<evidence type="ECO:0000313" key="10">
    <source>
        <dbReference type="Proteomes" id="UP001596071"/>
    </source>
</evidence>
<evidence type="ECO:0000256" key="2">
    <source>
        <dbReference type="ARBA" id="ARBA00022448"/>
    </source>
</evidence>
<keyword evidence="6 7" id="KW-0472">Membrane</keyword>
<feature type="domain" description="ABC transmembrane type-1" evidence="8">
    <location>
        <begin position="99"/>
        <end position="309"/>
    </location>
</feature>
<keyword evidence="2 7" id="KW-0813">Transport</keyword>
<dbReference type="InterPro" id="IPR000515">
    <property type="entry name" value="MetI-like"/>
</dbReference>
<proteinExistence type="inferred from homology"/>
<evidence type="ECO:0000259" key="8">
    <source>
        <dbReference type="PROSITE" id="PS50928"/>
    </source>
</evidence>
<reference evidence="10" key="1">
    <citation type="journal article" date="2019" name="Int. J. Syst. Evol. Microbiol.">
        <title>The Global Catalogue of Microorganisms (GCM) 10K type strain sequencing project: providing services to taxonomists for standard genome sequencing and annotation.</title>
        <authorList>
            <consortium name="The Broad Institute Genomics Platform"/>
            <consortium name="The Broad Institute Genome Sequencing Center for Infectious Disease"/>
            <person name="Wu L."/>
            <person name="Ma J."/>
        </authorList>
    </citation>
    <scope>NUCLEOTIDE SEQUENCE [LARGE SCALE GENOMIC DNA]</scope>
    <source>
        <strain evidence="10">KACC 11299</strain>
    </source>
</reference>
<keyword evidence="4 7" id="KW-0812">Transmembrane</keyword>
<dbReference type="PANTHER" id="PTHR43163:SF6">
    <property type="entry name" value="DIPEPTIDE TRANSPORT SYSTEM PERMEASE PROTEIN DPPB-RELATED"/>
    <property type="match status" value="1"/>
</dbReference>
<comment type="subcellular location">
    <subcellularLocation>
        <location evidence="1 7">Cell membrane</location>
        <topology evidence="1 7">Multi-pass membrane protein</topology>
    </subcellularLocation>
</comment>
<keyword evidence="10" id="KW-1185">Reference proteome</keyword>
<evidence type="ECO:0000256" key="5">
    <source>
        <dbReference type="ARBA" id="ARBA00022989"/>
    </source>
</evidence>
<comment type="caution">
    <text evidence="9">The sequence shown here is derived from an EMBL/GenBank/DDBJ whole genome shotgun (WGS) entry which is preliminary data.</text>
</comment>
<evidence type="ECO:0000256" key="6">
    <source>
        <dbReference type="ARBA" id="ARBA00023136"/>
    </source>
</evidence>
<evidence type="ECO:0000256" key="4">
    <source>
        <dbReference type="ARBA" id="ARBA00022692"/>
    </source>
</evidence>
<dbReference type="PROSITE" id="PS50928">
    <property type="entry name" value="ABC_TM1"/>
    <property type="match status" value="1"/>
</dbReference>
<evidence type="ECO:0000256" key="3">
    <source>
        <dbReference type="ARBA" id="ARBA00022475"/>
    </source>
</evidence>
<evidence type="ECO:0000256" key="1">
    <source>
        <dbReference type="ARBA" id="ARBA00004651"/>
    </source>
</evidence>
<dbReference type="RefSeq" id="WP_381441475.1">
    <property type="nucleotide sequence ID" value="NZ_JBHSNP010000002.1"/>
</dbReference>
<feature type="transmembrane region" description="Helical" evidence="7">
    <location>
        <begin position="146"/>
        <end position="167"/>
    </location>
</feature>
<name>A0ABW0TTV4_9BACL</name>
<protein>
    <submittedName>
        <fullName evidence="9">ABC transporter permease</fullName>
    </submittedName>
</protein>
<feature type="transmembrane region" description="Helical" evidence="7">
    <location>
        <begin position="286"/>
        <end position="312"/>
    </location>
</feature>
<dbReference type="EMBL" id="JBHSNP010000002">
    <property type="protein sequence ID" value="MFC5601818.1"/>
    <property type="molecule type" value="Genomic_DNA"/>
</dbReference>
<dbReference type="InterPro" id="IPR035906">
    <property type="entry name" value="MetI-like_sf"/>
</dbReference>
<organism evidence="9 10">
    <name type="scientific">Sporosarcina koreensis</name>
    <dbReference type="NCBI Taxonomy" id="334735"/>
    <lineage>
        <taxon>Bacteria</taxon>
        <taxon>Bacillati</taxon>
        <taxon>Bacillota</taxon>
        <taxon>Bacilli</taxon>
        <taxon>Bacillales</taxon>
        <taxon>Caryophanaceae</taxon>
        <taxon>Sporosarcina</taxon>
    </lineage>
</organism>
<dbReference type="Proteomes" id="UP001596071">
    <property type="component" value="Unassembled WGS sequence"/>
</dbReference>
<dbReference type="Pfam" id="PF00528">
    <property type="entry name" value="BPD_transp_1"/>
    <property type="match status" value="1"/>
</dbReference>
<gene>
    <name evidence="9" type="ORF">ACFPTP_00870</name>
</gene>
<keyword evidence="5 7" id="KW-1133">Transmembrane helix</keyword>
<evidence type="ECO:0000256" key="7">
    <source>
        <dbReference type="RuleBase" id="RU363032"/>
    </source>
</evidence>
<dbReference type="Pfam" id="PF19300">
    <property type="entry name" value="BPD_transp_1_N"/>
    <property type="match status" value="1"/>
</dbReference>
<dbReference type="CDD" id="cd06261">
    <property type="entry name" value="TM_PBP2"/>
    <property type="match status" value="1"/>
</dbReference>
<dbReference type="InterPro" id="IPR045621">
    <property type="entry name" value="BPD_transp_1_N"/>
</dbReference>
<feature type="transmembrane region" description="Helical" evidence="7">
    <location>
        <begin position="187"/>
        <end position="206"/>
    </location>
</feature>
<feature type="transmembrane region" description="Helical" evidence="7">
    <location>
        <begin position="103"/>
        <end position="125"/>
    </location>
</feature>